<keyword evidence="1" id="KW-0808">Transferase</keyword>
<organism evidence="1 2">
    <name type="scientific">Citrobacter freundii</name>
    <dbReference type="NCBI Taxonomy" id="546"/>
    <lineage>
        <taxon>Bacteria</taxon>
        <taxon>Pseudomonadati</taxon>
        <taxon>Pseudomonadota</taxon>
        <taxon>Gammaproteobacteria</taxon>
        <taxon>Enterobacterales</taxon>
        <taxon>Enterobacteriaceae</taxon>
        <taxon>Citrobacter</taxon>
        <taxon>Citrobacter freundii complex</taxon>
    </lineage>
</organism>
<dbReference type="EMBL" id="CBWP010000097">
    <property type="protein sequence ID" value="CDL42082.1"/>
    <property type="molecule type" value="Genomic_DNA"/>
</dbReference>
<name>A0A7G2IZJ4_CITFR</name>
<protein>
    <submittedName>
        <fullName evidence="1">Sensor histidine protein kinase UhpB, glucose-6-phosphate specific</fullName>
        <ecNumber evidence="1">2.7.13.3</ecNumber>
    </submittedName>
</protein>
<sequence>MITIARQIGVGFSNLLELEIFLATQALLGIGWGSPSAASSIWRKTCTIIASVWKLNWRRVAR</sequence>
<comment type="caution">
    <text evidence="1">The sequence shown here is derived from an EMBL/GenBank/DDBJ whole genome shotgun (WGS) entry which is preliminary data.</text>
</comment>
<dbReference type="EC" id="2.7.13.3" evidence="1"/>
<proteinExistence type="predicted"/>
<evidence type="ECO:0000313" key="1">
    <source>
        <dbReference type="EMBL" id="CDL42082.1"/>
    </source>
</evidence>
<reference evidence="1 2" key="1">
    <citation type="submission" date="2013-10" db="EMBL/GenBank/DDBJ databases">
        <title>Antibiotic resistance diversity of beta-lactamase producers in the General Hospital Vienna.</title>
        <authorList>
            <person name="Barisic I."/>
            <person name="Mitteregger D."/>
            <person name="Hirschl A.M."/>
            <person name="Noehammer C."/>
            <person name="Wiesinger-Mayr H."/>
        </authorList>
    </citation>
    <scope>NUCLEOTIDE SEQUENCE [LARGE SCALE GENOMIC DNA]</scope>
    <source>
        <strain evidence="1 2">ISC11</strain>
    </source>
</reference>
<dbReference type="GO" id="GO:0004673">
    <property type="term" value="F:protein histidine kinase activity"/>
    <property type="evidence" value="ECO:0007669"/>
    <property type="project" value="UniProtKB-EC"/>
</dbReference>
<evidence type="ECO:0000313" key="2">
    <source>
        <dbReference type="Proteomes" id="UP000019194"/>
    </source>
</evidence>
<dbReference type="Proteomes" id="UP000019194">
    <property type="component" value="Unassembled WGS sequence"/>
</dbReference>
<accession>A0A7G2IZJ4</accession>
<dbReference type="AlphaFoldDB" id="A0A7G2IZJ4"/>
<keyword evidence="1" id="KW-0418">Kinase</keyword>